<evidence type="ECO:0000313" key="1">
    <source>
        <dbReference type="EMBL" id="MFD1362321.1"/>
    </source>
</evidence>
<gene>
    <name evidence="1" type="ORF">ACFQ4A_11710</name>
</gene>
<protein>
    <submittedName>
        <fullName evidence="1">DUF2321 domain-containing protein</fullName>
    </submittedName>
</protein>
<name>A0ABW3ZVE4_9BACI</name>
<sequence>MEKRRSSGNLNLLRRRGGKKMGEYGGTQICLDGHTITYNYELGSPLQAKHCRKCGKETITQCLSCNAAIRGKYNIPNIITAGYKYELPNLCHECGQPYPWTQTLLDNAVEIVALDEYLDNDDKEIIGVNPCI</sequence>
<comment type="caution">
    <text evidence="1">The sequence shown here is derived from an EMBL/GenBank/DDBJ whole genome shotgun (WGS) entry which is preliminary data.</text>
</comment>
<organism evidence="1 2">
    <name type="scientific">Lentibacillus salinarum</name>
    <dbReference type="NCBI Taxonomy" id="446820"/>
    <lineage>
        <taxon>Bacteria</taxon>
        <taxon>Bacillati</taxon>
        <taxon>Bacillota</taxon>
        <taxon>Bacilli</taxon>
        <taxon>Bacillales</taxon>
        <taxon>Bacillaceae</taxon>
        <taxon>Lentibacillus</taxon>
    </lineage>
</organism>
<dbReference type="EMBL" id="JBHTNH010000025">
    <property type="protein sequence ID" value="MFD1362321.1"/>
    <property type="molecule type" value="Genomic_DNA"/>
</dbReference>
<dbReference type="InterPro" id="IPR016891">
    <property type="entry name" value="DUF2321"/>
</dbReference>
<dbReference type="Pfam" id="PF10083">
    <property type="entry name" value="DUF2321"/>
    <property type="match status" value="1"/>
</dbReference>
<proteinExistence type="predicted"/>
<keyword evidence="2" id="KW-1185">Reference proteome</keyword>
<accession>A0ABW3ZVE4</accession>
<dbReference type="Proteomes" id="UP001597178">
    <property type="component" value="Unassembled WGS sequence"/>
</dbReference>
<reference evidence="2" key="1">
    <citation type="journal article" date="2019" name="Int. J. Syst. Evol. Microbiol.">
        <title>The Global Catalogue of Microorganisms (GCM) 10K type strain sequencing project: providing services to taxonomists for standard genome sequencing and annotation.</title>
        <authorList>
            <consortium name="The Broad Institute Genomics Platform"/>
            <consortium name="The Broad Institute Genome Sequencing Center for Infectious Disease"/>
            <person name="Wu L."/>
            <person name="Ma J."/>
        </authorList>
    </citation>
    <scope>NUCLEOTIDE SEQUENCE [LARGE SCALE GENOMIC DNA]</scope>
    <source>
        <strain evidence="2">CCUG 54822</strain>
    </source>
</reference>
<evidence type="ECO:0000313" key="2">
    <source>
        <dbReference type="Proteomes" id="UP001597178"/>
    </source>
</evidence>